<evidence type="ECO:0000313" key="2">
    <source>
        <dbReference type="Proteomes" id="UP001056120"/>
    </source>
</evidence>
<name>A0ACB9GPR1_9ASTR</name>
<evidence type="ECO:0000313" key="1">
    <source>
        <dbReference type="EMBL" id="KAI3785422.1"/>
    </source>
</evidence>
<reference evidence="1 2" key="2">
    <citation type="journal article" date="2022" name="Mol. Ecol. Resour.">
        <title>The genomes of chicory, endive, great burdock and yacon provide insights into Asteraceae paleo-polyploidization history and plant inulin production.</title>
        <authorList>
            <person name="Fan W."/>
            <person name="Wang S."/>
            <person name="Wang H."/>
            <person name="Wang A."/>
            <person name="Jiang F."/>
            <person name="Liu H."/>
            <person name="Zhao H."/>
            <person name="Xu D."/>
            <person name="Zhang Y."/>
        </authorList>
    </citation>
    <scope>NUCLEOTIDE SEQUENCE [LARGE SCALE GENOMIC DNA]</scope>
    <source>
        <strain evidence="2">cv. Yunnan</strain>
        <tissue evidence="1">Leaves</tissue>
    </source>
</reference>
<accession>A0ACB9GPR1</accession>
<keyword evidence="2" id="KW-1185">Reference proteome</keyword>
<protein>
    <submittedName>
        <fullName evidence="1">Uncharacterized protein</fullName>
    </submittedName>
</protein>
<dbReference type="EMBL" id="CM042031">
    <property type="protein sequence ID" value="KAI3785422.1"/>
    <property type="molecule type" value="Genomic_DNA"/>
</dbReference>
<dbReference type="Proteomes" id="UP001056120">
    <property type="component" value="Linkage Group LG14"/>
</dbReference>
<organism evidence="1 2">
    <name type="scientific">Smallanthus sonchifolius</name>
    <dbReference type="NCBI Taxonomy" id="185202"/>
    <lineage>
        <taxon>Eukaryota</taxon>
        <taxon>Viridiplantae</taxon>
        <taxon>Streptophyta</taxon>
        <taxon>Embryophyta</taxon>
        <taxon>Tracheophyta</taxon>
        <taxon>Spermatophyta</taxon>
        <taxon>Magnoliopsida</taxon>
        <taxon>eudicotyledons</taxon>
        <taxon>Gunneridae</taxon>
        <taxon>Pentapetalae</taxon>
        <taxon>asterids</taxon>
        <taxon>campanulids</taxon>
        <taxon>Asterales</taxon>
        <taxon>Asteraceae</taxon>
        <taxon>Asteroideae</taxon>
        <taxon>Heliantheae alliance</taxon>
        <taxon>Millerieae</taxon>
        <taxon>Smallanthus</taxon>
    </lineage>
</organism>
<proteinExistence type="predicted"/>
<comment type="caution">
    <text evidence="1">The sequence shown here is derived from an EMBL/GenBank/DDBJ whole genome shotgun (WGS) entry which is preliminary data.</text>
</comment>
<reference evidence="2" key="1">
    <citation type="journal article" date="2022" name="Mol. Ecol. Resour.">
        <title>The genomes of chicory, endive, great burdock and yacon provide insights into Asteraceae palaeo-polyploidization history and plant inulin production.</title>
        <authorList>
            <person name="Fan W."/>
            <person name="Wang S."/>
            <person name="Wang H."/>
            <person name="Wang A."/>
            <person name="Jiang F."/>
            <person name="Liu H."/>
            <person name="Zhao H."/>
            <person name="Xu D."/>
            <person name="Zhang Y."/>
        </authorList>
    </citation>
    <scope>NUCLEOTIDE SEQUENCE [LARGE SCALE GENOMIC DNA]</scope>
    <source>
        <strain evidence="2">cv. Yunnan</strain>
    </source>
</reference>
<gene>
    <name evidence="1" type="ORF">L1987_44540</name>
</gene>
<sequence length="104" mass="11180">MLIDEGKNEKRNPKSQFQSPATQSLSLHETSESQTTIPRLLDCFSLSSSSTVHVSAAAPPATGSASWLSQSTAAPPDSPVNHHLHISILQWTTLMQIQTTPTVS</sequence>